<dbReference type="Gene3D" id="2.60.40.10">
    <property type="entry name" value="Immunoglobulins"/>
    <property type="match status" value="7"/>
</dbReference>
<feature type="region of interest" description="Disordered" evidence="1">
    <location>
        <begin position="3275"/>
        <end position="3297"/>
    </location>
</feature>
<keyword evidence="4" id="KW-1185">Reference proteome</keyword>
<proteinExistence type="predicted"/>
<dbReference type="Pfam" id="PF00168">
    <property type="entry name" value="C2"/>
    <property type="match status" value="1"/>
</dbReference>
<feature type="region of interest" description="Disordered" evidence="1">
    <location>
        <begin position="2718"/>
        <end position="2746"/>
    </location>
</feature>
<evidence type="ECO:0000259" key="2">
    <source>
        <dbReference type="PROSITE" id="PS50004"/>
    </source>
</evidence>
<dbReference type="InterPro" id="IPR013783">
    <property type="entry name" value="Ig-like_fold"/>
</dbReference>
<dbReference type="OrthoDB" id="125363at2759"/>
<dbReference type="SMART" id="SM00429">
    <property type="entry name" value="IPT"/>
    <property type="match status" value="9"/>
</dbReference>
<feature type="compositionally biased region" description="Acidic residues" evidence="1">
    <location>
        <begin position="1471"/>
        <end position="1484"/>
    </location>
</feature>
<dbReference type="InterPro" id="IPR031148">
    <property type="entry name" value="Plexin"/>
</dbReference>
<dbReference type="CDD" id="cd00030">
    <property type="entry name" value="C2"/>
    <property type="match status" value="1"/>
</dbReference>
<reference evidence="3" key="1">
    <citation type="submission" date="2019-03" db="EMBL/GenBank/DDBJ databases">
        <title>Long read genome sequence of the mycoparasitic Pythium oligandrum ATCC 38472 isolated from sugarbeet rhizosphere.</title>
        <authorList>
            <person name="Gaulin E."/>
        </authorList>
    </citation>
    <scope>NUCLEOTIDE SEQUENCE</scope>
    <source>
        <strain evidence="3">ATCC 38472_TT</strain>
    </source>
</reference>
<dbReference type="InterPro" id="IPR002909">
    <property type="entry name" value="IPT_dom"/>
</dbReference>
<feature type="compositionally biased region" description="Polar residues" evidence="1">
    <location>
        <begin position="3282"/>
        <end position="3295"/>
    </location>
</feature>
<dbReference type="SUPFAM" id="SSF81296">
    <property type="entry name" value="E set domains"/>
    <property type="match status" value="4"/>
</dbReference>
<feature type="region of interest" description="Disordered" evidence="1">
    <location>
        <begin position="3980"/>
        <end position="4009"/>
    </location>
</feature>
<feature type="compositionally biased region" description="Acidic residues" evidence="1">
    <location>
        <begin position="1173"/>
        <end position="1182"/>
    </location>
</feature>
<gene>
    <name evidence="3" type="ORF">Poli38472_005665</name>
</gene>
<evidence type="ECO:0000313" key="3">
    <source>
        <dbReference type="EMBL" id="TMW63047.1"/>
    </source>
</evidence>
<dbReference type="SMART" id="SM00239">
    <property type="entry name" value="C2"/>
    <property type="match status" value="2"/>
</dbReference>
<comment type="caution">
    <text evidence="3">The sequence shown here is derived from an EMBL/GenBank/DDBJ whole genome shotgun (WGS) entry which is preliminary data.</text>
</comment>
<feature type="region of interest" description="Disordered" evidence="1">
    <location>
        <begin position="2100"/>
        <end position="2147"/>
    </location>
</feature>
<dbReference type="PANTHER" id="PTHR22625">
    <property type="entry name" value="PLEXIN"/>
    <property type="match status" value="1"/>
</dbReference>
<feature type="compositionally biased region" description="Polar residues" evidence="1">
    <location>
        <begin position="573"/>
        <end position="584"/>
    </location>
</feature>
<protein>
    <recommendedName>
        <fullName evidence="2">C2 domain-containing protein</fullName>
    </recommendedName>
</protein>
<dbReference type="Pfam" id="PF01833">
    <property type="entry name" value="TIG"/>
    <property type="match status" value="2"/>
</dbReference>
<evidence type="ECO:0000313" key="4">
    <source>
        <dbReference type="Proteomes" id="UP000794436"/>
    </source>
</evidence>
<feature type="region of interest" description="Disordered" evidence="1">
    <location>
        <begin position="4371"/>
        <end position="4487"/>
    </location>
</feature>
<feature type="region of interest" description="Disordered" evidence="1">
    <location>
        <begin position="1470"/>
        <end position="1492"/>
    </location>
</feature>
<feature type="region of interest" description="Disordered" evidence="1">
    <location>
        <begin position="559"/>
        <end position="584"/>
    </location>
</feature>
<dbReference type="GO" id="GO:0002116">
    <property type="term" value="C:semaphorin receptor complex"/>
    <property type="evidence" value="ECO:0007669"/>
    <property type="project" value="TreeGrafter"/>
</dbReference>
<organism evidence="3 4">
    <name type="scientific">Pythium oligandrum</name>
    <name type="common">Mycoparasitic fungus</name>
    <dbReference type="NCBI Taxonomy" id="41045"/>
    <lineage>
        <taxon>Eukaryota</taxon>
        <taxon>Sar</taxon>
        <taxon>Stramenopiles</taxon>
        <taxon>Oomycota</taxon>
        <taxon>Peronosporomycetes</taxon>
        <taxon>Pythiales</taxon>
        <taxon>Pythiaceae</taxon>
        <taxon>Pythium</taxon>
    </lineage>
</organism>
<evidence type="ECO:0000256" key="1">
    <source>
        <dbReference type="SAM" id="MobiDB-lite"/>
    </source>
</evidence>
<feature type="compositionally biased region" description="Polar residues" evidence="1">
    <location>
        <begin position="4418"/>
        <end position="4438"/>
    </location>
</feature>
<dbReference type="GO" id="GO:0017154">
    <property type="term" value="F:semaphorin receptor activity"/>
    <property type="evidence" value="ECO:0007669"/>
    <property type="project" value="InterPro"/>
</dbReference>
<dbReference type="CDD" id="cd00102">
    <property type="entry name" value="IPT"/>
    <property type="match status" value="2"/>
</dbReference>
<dbReference type="PANTHER" id="PTHR22625:SF70">
    <property type="entry name" value="PLEXIN A, ISOFORM A"/>
    <property type="match status" value="1"/>
</dbReference>
<dbReference type="InterPro" id="IPR014756">
    <property type="entry name" value="Ig_E-set"/>
</dbReference>
<dbReference type="GO" id="GO:0005886">
    <property type="term" value="C:plasma membrane"/>
    <property type="evidence" value="ECO:0007669"/>
    <property type="project" value="TreeGrafter"/>
</dbReference>
<feature type="compositionally biased region" description="Polar residues" evidence="1">
    <location>
        <begin position="2135"/>
        <end position="2147"/>
    </location>
</feature>
<dbReference type="InterPro" id="IPR035892">
    <property type="entry name" value="C2_domain_sf"/>
</dbReference>
<dbReference type="PROSITE" id="PS50004">
    <property type="entry name" value="C2"/>
    <property type="match status" value="1"/>
</dbReference>
<dbReference type="Gene3D" id="2.60.40.150">
    <property type="entry name" value="C2 domain"/>
    <property type="match status" value="1"/>
</dbReference>
<name>A0A8K1FKP6_PYTOL</name>
<dbReference type="CDD" id="cd00603">
    <property type="entry name" value="IPT_PCSR"/>
    <property type="match status" value="1"/>
</dbReference>
<feature type="region of interest" description="Disordered" evidence="1">
    <location>
        <begin position="1896"/>
        <end position="1921"/>
    </location>
</feature>
<sequence length="4512" mass="493833">MTSSSSYAQKFRIRLLEPSVGVVTGGTRVLIHGKGFRPLPHSLLVRFRLAETGARLEVPGKFVLETQLECVVPNFQEEVVKVISKHTTLAPTSATILLAPQIVPLEVEVIMDSERISNVLVFVLHQEIVIQKITPQILLMTPATTVTATLNLLKLSSQHSVFSSRDHRIGSVAGPLSDISTLPVFIRVRQVSERTSAVSERIVEAQWRVSPVGVYEIDFPAVMMTFGQATVELTMNRSDYFRGKDKTPEAMGYSVHRDVSLHSIDPCCVRVASGKSTEMRILGEGFVDSGDIVVQLLQKEISDTPQSTKSTLLSVAQLNATFTNANEIRCTVHANMSFGLTSFQVSLNGGRQYGKERVIALLHRDREVEAIMPSYSSLEGGTLVTIHYGCLTVEDVDSPHQIQHLVPPKRIRVKFHVLNLEGTFSDIFKIVNVEMPAKGSRDEHGVIRCRTPSFLEEMKAVQLKAAKEEGREGIDFSRVYRFHVSLALGGDNFFGSLDFGGHFPPVIRSVSQHHGPATGGTVVFVRMTHRVPNAPKIQVRFHSLSSSVSEVVEGVVGTEYERQRRGQGEPATSFGSPTRPQADSPSCTIVCFAPEWIKHKTELPHLTKIQISFDGGCNYYPTEEESMERVVRSPRTSSPTKARARVSLMKDLSYLYYLFYRPPRLTSVSPMSADIQGGSFVRIAGDNVVDHGGQITVVFHSPEMSRKVVGFVENSEIRCCAPPFLVGPVTVFVSFNGEQYTKCAFLDPDSRQPIDFVYYSSPSLSRLSPLCACITESSLISIFGINLIETGRIKVRFGFVSAHGKLVYKDVPGRAQDGIITARSPLFSADHGDTNAVVDVALNGNDFSGTTLRLYYYSTYQIRRVEPQVGGFEIPIPLSIQVSQPITSDSLLVRVRLATKHSGTKSEAVYGPVAVGNWDAARFQFILPAIANHVGTPLESLLSLFIDVSFDKAYFHPIGNLLQHYHVYNIPSVISISPLYGPFDQETVILAKCAQIKQDDVVKITMTLVKTGGAAKSRGIIRHQHVVIASMNAKRQQLTWTCPSLATILGADKSFVQLSKTSMLLPATIRLEVSTVDGQLRELPFLFQYYRAPVLLKMSPRVGYICGGSLISFEFKEAIETPTVDFQFGSQRTAGRVRDQRFVECCSPELPRGVYDVSVSFNEQHFEAAFVPDEERDEDAEDEPRTLSAANSPIRPASSRMKRAVFQAFAMPKFTIPDNPERVYGFGPTEGGSIVVLKGHGFIPEGKIFVKFCAHMQQSYADTSEIIVKAKVVDSGTIHCVTPPAWLPGRVLLQVTYNLQQYTDSSCFFEYHERTRFSSHGVLCGPVSGGTPVVVQVIDKRGLPENPVLVSPCVRFVSEKEVHQDVVAVFNSETLEITCVAPEWPSNELVKLHVSLSCDDVARYVNTGVSFLFYDPPQALIHLEPSAGPVTGGTEVLALCGKIVDTGEIMVSVTMRDDPRPAEAKAVLESVGEELEEDEADEDETSKTAGLSTATPIDLHEEVYVVRGKIVGEAVSFVAPSVGRPGVAFLNISLNGINYTSVQTTTLRFTYYLEPVLHRISPIWSAIETPTQLTLCGDNIHDFGCKPLFKLLPQETTGENHGDSDIIIEGSFEDRSLCGGDQFASSSAALQGLFQTLRPGWYEIEISLNGQQFSKSKFLNAKFGNYSGTACTTLPPFRCFASPFFLATPTGPVAGGSTVVLYMGKRLDKMFSRETKCQVQFALPKGTDQSGSGLSSASISSSMANKLTDVTTMTGEIDHKTSRVTCRAPLLRSACTAFVDLVLPLTPETKAASTSCVAFFGVKDREKYYAYESPTITEIAPNCGPTSGGTCLVIEGTNILDTGQIFVRFRSNLNERECVLIPGTYSRTFPDGSLSVVPLIICRTPPVEFVDRVISGESGSTSTPLSPPSSPTRNSRENASTARLRAQTFQQMAEQSLKVPSGTNALRVTRTVTKNTPRNAAEGVQNVNVLVDFTLNAGEQFIAHSVPFHFYSDVDPNDVKWSPRHLPSRTFDRIPTETRILTVQLPKTFRLNETPERISFHFDGTPQQIYSKRRGSSIVLHETGGAHELLIFDAPKLKTQSTMRRRSTYFRHSSISATSNNLLGSTGTSMASTNRQRPIPPKGGGPRSNQEGKRGSSSGGRDTASSPSSTYIAAKVIKSNELTCPVPEFSCAGTVKVFFSLNSQQFVYLGNLVVHDPLTIKEDEQHRFCSNVGGDRFVLYCSPSRAFDFLQGQDLTNEANLELASVNTGVVKTSSALAQANDVTGDSSEAISDPSVLTPQEVTALSSSAWRPRRFYAVQLHLAPPSPRVMKKVVLTASQVGSKAEISACSPDENGCCVFETTDWMQDMVVSTSSSSTPGYSLYSALLSRSKFHPTESESNPASMMHALLVQLPTGNEVRVVMLSRADLVLTLVDRHGATLASGSRDLTEGNDVQSLLIDSTKLDASLRECFVCVSTSTHTAIAGTQNVQVAIVDASGVLVYLLGMTQALGDTRWIVARVERQCSESGHFAVHTIDKLVSDATESRIEGILASTPVVSLTQMLPLTQRRLETIPSAMVITAKIQFACADSSRNLSVAAIARVILPDAYHSVSSLLSAEQVPRDLRVECEMPALVFNGPTVLSILVDGVTFSNSICVHCYDPRLWRITSLDPPCGLVNETVDLRVIGEQFVENKRVVVRFVDSHRYLNMVGTTDRFHLLIVRVASLRNVRTLLPPHIVNSITSSSSSSPQKNQQREDDTRGAGSSSAPGVSPFSVIVKVECLGRVFTASCRDSVVLAALTSSTPLSWEDQFEVPVFGDLSTVALVVIVEVVEGSTGSSRIAVEVGRAIVPLRSVREGSLTQRVASIEEHFRRSALSISPATHPASSEMNVFLHLSPLMKRPEVVQCQVGPFRKPQVLGVQISSGDSFFSPCPELPMTTVMDEKQQTVVNGVYRPLFRVYEMPETIQTTPNVLPRSTGGDIVIHGHGFFSCDDGRQHNICVRIFACAALMLSAKEEEALLQQINSLTSIQAKTAQFFVRDLAATFISPTMLQCAIPPHLATYSFFYRVSMDGRAFTPASPQTRVQLYSADSLEPKGGPVSGNTYVAVHGTNINACMSHGGTPLVRLTWMRGTRELESIVVSGEFYPPEEVVYFYTPQSKFGLQNITVHIELGLGPPVIDGTSTVTLTTSSVANRAPNSARFSQDQIPFVIYRTPSIKTVAPLAGLVCGVSVVEMIVQGLDEKATMNLKTSYKMRFKRRGQMQLSDVHSLGEGKMTAVVPRFNVSAAVGTDVPVSAHVSMTGPSPCRSTSPARQSQGVSQPHGPLRIWNRLGALFVVVLRAKNLHVTKKSTCNPFVVVSCNKLHLRSTRKDGTFAPVWNELFDFDWRGETTDGNSDTPVSTTVRLVVENQLSADQSEGLGCVEVRLAPDLRQLSKPFCTRAWFPLRKLNSMSSQGSKPSETTGDLEIAISFIPAAPKKKLVTKLFHAATLRYSLRSAVQIQKQKQLESLTQEEKVRQKKEKALRVFRQPGTTSTVSVVPNEVHVELALNGQDFWSVAPTRCHVAPAPILLQTSPSWICLSGGTPLSITGINFASTGCIRVAFVVVDGSAKAPTLIGTPVNGSNVAIVDARYRSSTLITCLTPSLSAISSVDSVVCIYVALNGLDFDSVSLPVQTVTAPISEDTYAVEATASARKLLMLANGRYVLDPSDSTTAQVQVPTRVPAASPLTALLRHQVQLYLRPVIKRIRPADGVYTSRVVLEGRDFSDTGVAIARFCSTSNETDVRAVPVDIISSERMECNVPDFPGGTIVRTSIAVNGVEFVDVPDTFEIFQSPRLVQIVPRWISLAWQQPLILRGINLTTVNASSSPSRAASGNAGVQVSFTCGGIKRTGVGKCVNGEVHCDIPTDLLTRMKREAERVRGDATNDPSQAVAVLILVDVWLGGTHMTYTGRPQELRVYRQVPSITAVAPMNGAIYGGYTITIDGRGFLKTNDIVLRFTRVLDGSEKADENTKPSGGDETSSESQPEPTPEQPTMVNVGARFVSEDRLTCTVPPFAQEGVYMLSVALNGVEFSPTNASSWFLIWQNWQRRKLLLAQFVTRSPIEALAQEVNEEDEADTINQAQTVPSPLIPTSPRLSQPAPTDLSRLGARSTVRLTPPLASAESSLSSALLKMVEDEERERVEDHFVDPRLLRWHPATTEEKGRTLIDLLTDLLNVSETQQIILRRIGFLFRTRGVRDVSTQRLMLGQQPFISGMKLIFPHAPDREFDELWRVVDPLNSGRVTLWMLVQLLVVTSFGVGEADRQSPEPGPTHYNPSYTITEARPTAAIILPPTDETEQLAGLPSELFMNYEAFKAVRPRVIGGTFPKRSFKASWCNPVPKELSERVIETDEEVERAFDQHRRAVSPSSASSSLRKANKPSGRPRPPSQNNSKWKPTFALPLSEEVSQALSPTSREGNRYGQQVNGVEREQDDTFDQQLPVSRAERSTATTSKVTSLRSPRETGPAGIRPRTRSLLHEDIAPLYLKFLKSKEVQKATKQ</sequence>
<dbReference type="SUPFAM" id="SSF49562">
    <property type="entry name" value="C2 domain (Calcium/lipid-binding domain, CaLB)"/>
    <property type="match status" value="1"/>
</dbReference>
<dbReference type="Proteomes" id="UP000794436">
    <property type="component" value="Unassembled WGS sequence"/>
</dbReference>
<dbReference type="InterPro" id="IPR000008">
    <property type="entry name" value="C2_dom"/>
</dbReference>
<feature type="compositionally biased region" description="Polar residues" evidence="1">
    <location>
        <begin position="2100"/>
        <end position="2116"/>
    </location>
</feature>
<feature type="domain" description="C2" evidence="2">
    <location>
        <begin position="3290"/>
        <end position="3419"/>
    </location>
</feature>
<dbReference type="EMBL" id="SPLM01000073">
    <property type="protein sequence ID" value="TMW63047.1"/>
    <property type="molecule type" value="Genomic_DNA"/>
</dbReference>
<dbReference type="GO" id="GO:0030334">
    <property type="term" value="P:regulation of cell migration"/>
    <property type="evidence" value="ECO:0007669"/>
    <property type="project" value="TreeGrafter"/>
</dbReference>
<feature type="region of interest" description="Disordered" evidence="1">
    <location>
        <begin position="1173"/>
        <end position="1193"/>
    </location>
</feature>
<accession>A0A8K1FKP6</accession>
<feature type="compositionally biased region" description="Polar residues" evidence="1">
    <location>
        <begin position="4460"/>
        <end position="4471"/>
    </location>
</feature>